<sequence length="660" mass="75327">MHCKSNLPPRFLQNVQGHPSIVINRVLKMSRIPKITPAKENRPGLSNTKTNNVRSTRTIGNSLSDADKKCLLLNHTKPIVKPSTSSTVPAARLKRAATVPSAINSAPKAAKIERKPSAGPRIPAYDYKARFNDLLEKHKAVKNELTELKDKHLEVSDDYEKFKDISESSVQENKILKEKLLNAMTELRQITSDYDSIKLDKELQKREIEDLHNKTKILEDVTHSLKLKSTEFDRLKLEYDDLNRRHTSLKEETEALRVLTEQLKKVSAEHQQLKEDHKVALEAITKTKCDYEALQNIIDTMYRDQRILRNTVQDLKGNIRVYCRVRPPLESEANKPLYNFNVLDACSIEIEKIELLNSARKGKSQHTFTFDGIFTPHSSQEDVFAEVSPMVQSALDGYNVCIFAYGQTGSGKTYTMEGGCGVEQYGIIPRSINMIFECMQDLRRMGWELTIRASFLEIYNEVIYDLLNSNKEQENHDIKMVNSKGSDLYVSNLREEEVKSSHDFIRLLIFAQRNRQTAATLNNERSSRSHSVAQIKISAINEKRKEKFTSHLNLVDLAGSESGKTTQRMDETKHINRSLSELSKVILSLQTNQSHIPYRNSKLTHLLMPSLGGNSKTLMLVNINQFDVNFNETLNSLRFATNVNSCRMVKAKKNLTMVDF</sequence>
<name>A0AAV1J9V2_9NEOP</name>
<keyword evidence="5 8" id="KW-0067">ATP-binding</keyword>
<evidence type="ECO:0000256" key="9">
    <source>
        <dbReference type="RuleBase" id="RU000394"/>
    </source>
</evidence>
<dbReference type="PANTHER" id="PTHR47972:SF45">
    <property type="entry name" value="PROTEIN CLARET SEGREGATIONAL"/>
    <property type="match status" value="1"/>
</dbReference>
<evidence type="ECO:0000256" key="1">
    <source>
        <dbReference type="ARBA" id="ARBA00004245"/>
    </source>
</evidence>
<dbReference type="PROSITE" id="PS50067">
    <property type="entry name" value="KINESIN_MOTOR_2"/>
    <property type="match status" value="1"/>
</dbReference>
<keyword evidence="10" id="KW-0175">Coiled coil</keyword>
<feature type="coiled-coil region" evidence="10">
    <location>
        <begin position="194"/>
        <end position="283"/>
    </location>
</feature>
<evidence type="ECO:0000256" key="4">
    <source>
        <dbReference type="ARBA" id="ARBA00022741"/>
    </source>
</evidence>
<dbReference type="GO" id="GO:0003777">
    <property type="term" value="F:microtubule motor activity"/>
    <property type="evidence" value="ECO:0007669"/>
    <property type="project" value="InterPro"/>
</dbReference>
<dbReference type="PROSITE" id="PS00411">
    <property type="entry name" value="KINESIN_MOTOR_1"/>
    <property type="match status" value="1"/>
</dbReference>
<comment type="caution">
    <text evidence="13">The sequence shown here is derived from an EMBL/GenBank/DDBJ whole genome shotgun (WGS) entry which is preliminary data.</text>
</comment>
<dbReference type="InterPro" id="IPR036961">
    <property type="entry name" value="Kinesin_motor_dom_sf"/>
</dbReference>
<evidence type="ECO:0000313" key="13">
    <source>
        <dbReference type="EMBL" id="CAK1545274.1"/>
    </source>
</evidence>
<keyword evidence="7" id="KW-0963">Cytoplasm</keyword>
<evidence type="ECO:0000256" key="11">
    <source>
        <dbReference type="SAM" id="MobiDB-lite"/>
    </source>
</evidence>
<gene>
    <name evidence="13" type="ORF">LNINA_LOCUS4949</name>
</gene>
<protein>
    <recommendedName>
        <fullName evidence="9">Kinesin-like protein</fullName>
    </recommendedName>
</protein>
<keyword evidence="14" id="KW-1185">Reference proteome</keyword>
<proteinExistence type="inferred from homology"/>
<dbReference type="GO" id="GO:0007018">
    <property type="term" value="P:microtubule-based movement"/>
    <property type="evidence" value="ECO:0007669"/>
    <property type="project" value="InterPro"/>
</dbReference>
<dbReference type="Gene3D" id="3.40.850.10">
    <property type="entry name" value="Kinesin motor domain"/>
    <property type="match status" value="1"/>
</dbReference>
<evidence type="ECO:0000256" key="2">
    <source>
        <dbReference type="ARBA" id="ARBA00010899"/>
    </source>
</evidence>
<evidence type="ECO:0000256" key="3">
    <source>
        <dbReference type="ARBA" id="ARBA00022701"/>
    </source>
</evidence>
<evidence type="ECO:0000256" key="8">
    <source>
        <dbReference type="PROSITE-ProRule" id="PRU00283"/>
    </source>
</evidence>
<keyword evidence="4 8" id="KW-0547">Nucleotide-binding</keyword>
<dbReference type="SMART" id="SM00129">
    <property type="entry name" value="KISc"/>
    <property type="match status" value="1"/>
</dbReference>
<dbReference type="GO" id="GO:0008017">
    <property type="term" value="F:microtubule binding"/>
    <property type="evidence" value="ECO:0007669"/>
    <property type="project" value="InterPro"/>
</dbReference>
<dbReference type="SUPFAM" id="SSF52540">
    <property type="entry name" value="P-loop containing nucleoside triphosphate hydrolases"/>
    <property type="match status" value="1"/>
</dbReference>
<evidence type="ECO:0000256" key="6">
    <source>
        <dbReference type="ARBA" id="ARBA00023175"/>
    </source>
</evidence>
<accession>A0AAV1J9V2</accession>
<evidence type="ECO:0000259" key="12">
    <source>
        <dbReference type="PROSITE" id="PS50067"/>
    </source>
</evidence>
<dbReference type="PANTHER" id="PTHR47972">
    <property type="entry name" value="KINESIN-LIKE PROTEIN KLP-3"/>
    <property type="match status" value="1"/>
</dbReference>
<keyword evidence="6 8" id="KW-0505">Motor protein</keyword>
<dbReference type="GO" id="GO:0005524">
    <property type="term" value="F:ATP binding"/>
    <property type="evidence" value="ECO:0007669"/>
    <property type="project" value="UniProtKB-UniRule"/>
</dbReference>
<organism evidence="13 14">
    <name type="scientific">Leptosia nina</name>
    <dbReference type="NCBI Taxonomy" id="320188"/>
    <lineage>
        <taxon>Eukaryota</taxon>
        <taxon>Metazoa</taxon>
        <taxon>Ecdysozoa</taxon>
        <taxon>Arthropoda</taxon>
        <taxon>Hexapoda</taxon>
        <taxon>Insecta</taxon>
        <taxon>Pterygota</taxon>
        <taxon>Neoptera</taxon>
        <taxon>Endopterygota</taxon>
        <taxon>Lepidoptera</taxon>
        <taxon>Glossata</taxon>
        <taxon>Ditrysia</taxon>
        <taxon>Papilionoidea</taxon>
        <taxon>Pieridae</taxon>
        <taxon>Pierinae</taxon>
        <taxon>Leptosia</taxon>
    </lineage>
</organism>
<comment type="similarity">
    <text evidence="2">Belongs to the TRAFAC class myosin-kinesin ATPase superfamily. Kinesin family. KIN-14 subfamily.</text>
</comment>
<evidence type="ECO:0000256" key="10">
    <source>
        <dbReference type="SAM" id="Coils"/>
    </source>
</evidence>
<dbReference type="Pfam" id="PF00225">
    <property type="entry name" value="Kinesin"/>
    <property type="match status" value="1"/>
</dbReference>
<dbReference type="PRINTS" id="PR00380">
    <property type="entry name" value="KINESINHEAVY"/>
</dbReference>
<comment type="subcellular location">
    <subcellularLocation>
        <location evidence="1">Cytoplasm</location>
        <location evidence="1">Cytoskeleton</location>
    </subcellularLocation>
</comment>
<keyword evidence="7" id="KW-0206">Cytoskeleton</keyword>
<dbReference type="InterPro" id="IPR001752">
    <property type="entry name" value="Kinesin_motor_dom"/>
</dbReference>
<feature type="compositionally biased region" description="Polar residues" evidence="11">
    <location>
        <begin position="44"/>
        <end position="60"/>
    </location>
</feature>
<reference evidence="13 14" key="1">
    <citation type="submission" date="2023-11" db="EMBL/GenBank/DDBJ databases">
        <authorList>
            <person name="Okamura Y."/>
        </authorList>
    </citation>
    <scope>NUCLEOTIDE SEQUENCE [LARGE SCALE GENOMIC DNA]</scope>
</reference>
<feature type="region of interest" description="Disordered" evidence="11">
    <location>
        <begin position="34"/>
        <end position="60"/>
    </location>
</feature>
<feature type="binding site" evidence="8">
    <location>
        <begin position="406"/>
        <end position="413"/>
    </location>
    <ligand>
        <name>ATP</name>
        <dbReference type="ChEBI" id="CHEBI:30616"/>
    </ligand>
</feature>
<evidence type="ECO:0000256" key="7">
    <source>
        <dbReference type="ARBA" id="ARBA00023212"/>
    </source>
</evidence>
<dbReference type="Proteomes" id="UP001497472">
    <property type="component" value="Unassembled WGS sequence"/>
</dbReference>
<dbReference type="GO" id="GO:0005874">
    <property type="term" value="C:microtubule"/>
    <property type="evidence" value="ECO:0007669"/>
    <property type="project" value="UniProtKB-KW"/>
</dbReference>
<evidence type="ECO:0000256" key="5">
    <source>
        <dbReference type="ARBA" id="ARBA00022840"/>
    </source>
</evidence>
<evidence type="ECO:0000313" key="14">
    <source>
        <dbReference type="Proteomes" id="UP001497472"/>
    </source>
</evidence>
<dbReference type="EMBL" id="CAVLEF010000006">
    <property type="protein sequence ID" value="CAK1545274.1"/>
    <property type="molecule type" value="Genomic_DNA"/>
</dbReference>
<feature type="domain" description="Kinesin motor" evidence="12">
    <location>
        <begin position="318"/>
        <end position="646"/>
    </location>
</feature>
<dbReference type="InterPro" id="IPR027640">
    <property type="entry name" value="Kinesin-like_fam"/>
</dbReference>
<keyword evidence="3 9" id="KW-0493">Microtubule</keyword>
<dbReference type="AlphaFoldDB" id="A0AAV1J9V2"/>
<dbReference type="InterPro" id="IPR027417">
    <property type="entry name" value="P-loop_NTPase"/>
</dbReference>
<dbReference type="InterPro" id="IPR019821">
    <property type="entry name" value="Kinesin_motor_CS"/>
</dbReference>